<feature type="non-terminal residue" evidence="1">
    <location>
        <position position="183"/>
    </location>
</feature>
<evidence type="ECO:0000313" key="1">
    <source>
        <dbReference type="EMBL" id="CAG8689866.1"/>
    </source>
</evidence>
<accession>A0ACA9P536</accession>
<dbReference type="Proteomes" id="UP000789525">
    <property type="component" value="Unassembled WGS sequence"/>
</dbReference>
<name>A0ACA9P536_9GLOM</name>
<reference evidence="1" key="1">
    <citation type="submission" date="2021-06" db="EMBL/GenBank/DDBJ databases">
        <authorList>
            <person name="Kallberg Y."/>
            <person name="Tangrot J."/>
            <person name="Rosling A."/>
        </authorList>
    </citation>
    <scope>NUCLEOTIDE SEQUENCE</scope>
    <source>
        <strain evidence="1">CL356</strain>
    </source>
</reference>
<feature type="non-terminal residue" evidence="1">
    <location>
        <position position="1"/>
    </location>
</feature>
<organism evidence="1 2">
    <name type="scientific">Acaulospora colombiana</name>
    <dbReference type="NCBI Taxonomy" id="27376"/>
    <lineage>
        <taxon>Eukaryota</taxon>
        <taxon>Fungi</taxon>
        <taxon>Fungi incertae sedis</taxon>
        <taxon>Mucoromycota</taxon>
        <taxon>Glomeromycotina</taxon>
        <taxon>Glomeromycetes</taxon>
        <taxon>Diversisporales</taxon>
        <taxon>Acaulosporaceae</taxon>
        <taxon>Acaulospora</taxon>
    </lineage>
</organism>
<comment type="caution">
    <text evidence="1">The sequence shown here is derived from an EMBL/GenBank/DDBJ whole genome shotgun (WGS) entry which is preliminary data.</text>
</comment>
<dbReference type="EMBL" id="CAJVPT010029249">
    <property type="protein sequence ID" value="CAG8689866.1"/>
    <property type="molecule type" value="Genomic_DNA"/>
</dbReference>
<proteinExistence type="predicted"/>
<protein>
    <submittedName>
        <fullName evidence="1">383_t:CDS:1</fullName>
    </submittedName>
</protein>
<gene>
    <name evidence="1" type="ORF">ACOLOM_LOCUS9772</name>
</gene>
<keyword evidence="2" id="KW-1185">Reference proteome</keyword>
<sequence>TEAVVDGISWHFLGIAVWNTFWLFLWQTGYLFFAWIFILFTSAQISYVYYTIKYKYPSQNLNDTIWIHAPFSLYHAWILVLIVISTFVTFLPDKKSPDEEPNLLTRTLAVLALFFLETISITYIEKLKGDVTGAIVITWSLYGIAAEQLDPWIRWTAFVFAIISNIYILVPFVKRYYFGSREE</sequence>
<evidence type="ECO:0000313" key="2">
    <source>
        <dbReference type="Proteomes" id="UP000789525"/>
    </source>
</evidence>